<comment type="function">
    <text evidence="3">Regulates mitochondrial small subunit maturation by controlling 15S rRNA 5'-end processing. Localizes to the 5' precursor of the 15S rRNA in a position that is subsequently occupied by mS47 in the mature yeast mtSSU. Uses structure and sequence-specific RNA recognition, binding to a single-stranded region of the precursor and specifically recognizing bases -6 to -1. The exchange of Ccm1 for mS47 is coupled to the irreversible removal of precursor rRNA that is accompanied by conformational changes of the mitoribosomal proteins uS5m and mS26. These conformational changes signal completion of 5'-end rRNA processing through protection of the mature 5'-end of the 15S rRNA and stabilization of mS47. The removal of the 5' precursor together with the dissociation of Ccm1 may be catalyzed by the 5'-3' exoribonuclease Pet127. Involved in the specific removal of group I introns in mitochondrial encoded transcripts.</text>
</comment>
<protein>
    <recommendedName>
        <fullName evidence="8">Pentatricopeptide repeat-containing protein</fullName>
    </recommendedName>
</protein>
<keyword evidence="7" id="KW-1185">Reference proteome</keyword>
<dbReference type="Gene3D" id="1.25.40.10">
    <property type="entry name" value="Tetratricopeptide repeat domain"/>
    <property type="match status" value="4"/>
</dbReference>
<organism evidence="6 7">
    <name type="scientific">Thamnidium elegans</name>
    <dbReference type="NCBI Taxonomy" id="101142"/>
    <lineage>
        <taxon>Eukaryota</taxon>
        <taxon>Fungi</taxon>
        <taxon>Fungi incertae sedis</taxon>
        <taxon>Mucoromycota</taxon>
        <taxon>Mucoromycotina</taxon>
        <taxon>Mucoromycetes</taxon>
        <taxon>Mucorales</taxon>
        <taxon>Mucorineae</taxon>
        <taxon>Mucoraceae</taxon>
        <taxon>Thamnidium</taxon>
    </lineage>
</organism>
<comment type="subunit">
    <text evidence="4">Binds to mitochondrial small subunit 15S rRNA.</text>
</comment>
<dbReference type="Pfam" id="PF13041">
    <property type="entry name" value="PPR_2"/>
    <property type="match status" value="3"/>
</dbReference>
<comment type="caution">
    <text evidence="6">The sequence shown here is derived from an EMBL/GenBank/DDBJ whole genome shotgun (WGS) entry which is preliminary data.</text>
</comment>
<name>A0A8H7SKR2_9FUNG</name>
<feature type="repeat" description="PPR" evidence="5">
    <location>
        <begin position="347"/>
        <end position="381"/>
    </location>
</feature>
<dbReference type="NCBIfam" id="TIGR00756">
    <property type="entry name" value="PPR"/>
    <property type="match status" value="4"/>
</dbReference>
<reference evidence="6" key="1">
    <citation type="submission" date="2021-01" db="EMBL/GenBank/DDBJ databases">
        <title>Metabolic potential, ecology and presence of endohyphal bacteria is reflected in genomic diversity of Mucoromycotina.</title>
        <authorList>
            <person name="Muszewska A."/>
            <person name="Okrasinska A."/>
            <person name="Steczkiewicz K."/>
            <person name="Drgas O."/>
            <person name="Orlowska M."/>
            <person name="Perlinska-Lenart U."/>
            <person name="Aleksandrzak-Piekarczyk T."/>
            <person name="Szatraj K."/>
            <person name="Zielenkiewicz U."/>
            <person name="Pilsyk S."/>
            <person name="Malc E."/>
            <person name="Mieczkowski P."/>
            <person name="Kruszewska J.S."/>
            <person name="Biernat P."/>
            <person name="Pawlowska J."/>
        </authorList>
    </citation>
    <scope>NUCLEOTIDE SEQUENCE</scope>
    <source>
        <strain evidence="6">WA0000018081</strain>
    </source>
</reference>
<comment type="similarity">
    <text evidence="1">Belongs to the CCM1 family.</text>
</comment>
<dbReference type="EMBL" id="JAEPRE010000171">
    <property type="protein sequence ID" value="KAG2231017.1"/>
    <property type="molecule type" value="Genomic_DNA"/>
</dbReference>
<feature type="repeat" description="PPR" evidence="5">
    <location>
        <begin position="452"/>
        <end position="486"/>
    </location>
</feature>
<dbReference type="PANTHER" id="PTHR47447">
    <property type="entry name" value="OS03G0856100 PROTEIN"/>
    <property type="match status" value="1"/>
</dbReference>
<dbReference type="AlphaFoldDB" id="A0A8H7SKR2"/>
<evidence type="ECO:0000256" key="2">
    <source>
        <dbReference type="ARBA" id="ARBA00022737"/>
    </source>
</evidence>
<feature type="repeat" description="PPR" evidence="5">
    <location>
        <begin position="522"/>
        <end position="556"/>
    </location>
</feature>
<dbReference type="PROSITE" id="PS51375">
    <property type="entry name" value="PPR"/>
    <property type="match status" value="6"/>
</dbReference>
<evidence type="ECO:0000256" key="1">
    <source>
        <dbReference type="ARBA" id="ARBA00006192"/>
    </source>
</evidence>
<evidence type="ECO:0000256" key="4">
    <source>
        <dbReference type="ARBA" id="ARBA00044511"/>
    </source>
</evidence>
<accession>A0A8H7SKR2</accession>
<sequence>MQRLLKTCIKPNVLCSRLRYNAAYTTATLNPLVTQYKQQLSENNQQVWQTYETLKSKTLLSDLKREDFLKLRSNLWTSKGNWGTESRILQVLDDMKTAGLTWTISEYNEYFIAKLFQAQHQDILTLFNKDFSKNGLKLSAGSFNVILATYVQLGLMDEAVELVKEASTKWDVVPDLLYFDRTMNRCMPKNSTVVQTARDLIKEHGLGSTKTLNANLAHLFKEKRLQDIKWLLQSLKDKKLDLSTYSILIKGYADSRLTSESLKVYQDMKSKDVKPNRYVCSSMLEIFAHTRDVVSAEQLVRDTVLGGHKPDEVLYNQLIKVYFKARLSQKAFRAFQEVEKDPTLKVNDVILNTMINGLVINRELKIAGLLYDSMVKSNLKPDMITFNTMLKGYVKANDMESAQKIILDMFKFKMEPDTVTYTTLIDSIFMTRQPQTTSEILKYIEHIKIQPNVYTFNAIMNGWIKQHHMEEAEATFNLMFKHNIKPTIHTWTNLIQGYVETMNLGKTIETFQSLLRSGTQPDRATFNFMIVGFINHGRLSDAYTCLEHMRSIQLSPTKDTWKLMLDDCASRKDWVTGKKVVALMDASGFVISSDSLRRPYNLVKIMATNKLLNLPNELLLYILENFLELADLWTLLQTNSDLRYFSTTVIGTTWKIDTRPRDNTMKIQCRAALISLQQLTPINYLTETLEQNLHDKIIKGISSYKHKYVLIEDIDIRNRIRTTVDVVFHHAIFVAAITYTRSHDIKQGALASVLVNLLTKLDIAFPSYCREITYTLADNIKAFLEYTGYKILASNTNLAVTLQTISACFDLMGAAFTANILTDSHIDCAVQRTLELLTTQSNFKRSLLVHFLDSWLTAKRQVGSGELCRYIRLEIEKCDRSL</sequence>
<evidence type="ECO:0000256" key="5">
    <source>
        <dbReference type="PROSITE-ProRule" id="PRU00708"/>
    </source>
</evidence>
<proteinExistence type="inferred from homology"/>
<dbReference type="InterPro" id="IPR002885">
    <property type="entry name" value="PPR_rpt"/>
</dbReference>
<gene>
    <name evidence="6" type="ORF">INT48_006348</name>
</gene>
<evidence type="ECO:0000313" key="7">
    <source>
        <dbReference type="Proteomes" id="UP000613177"/>
    </source>
</evidence>
<evidence type="ECO:0000313" key="6">
    <source>
        <dbReference type="EMBL" id="KAG2231017.1"/>
    </source>
</evidence>
<feature type="repeat" description="PPR" evidence="5">
    <location>
        <begin position="241"/>
        <end position="275"/>
    </location>
</feature>
<dbReference type="Pfam" id="PF13812">
    <property type="entry name" value="PPR_3"/>
    <property type="match status" value="1"/>
</dbReference>
<feature type="repeat" description="PPR" evidence="5">
    <location>
        <begin position="487"/>
        <end position="521"/>
    </location>
</feature>
<feature type="repeat" description="PPR" evidence="5">
    <location>
        <begin position="382"/>
        <end position="416"/>
    </location>
</feature>
<dbReference type="Proteomes" id="UP000613177">
    <property type="component" value="Unassembled WGS sequence"/>
</dbReference>
<dbReference type="PANTHER" id="PTHR47447:SF23">
    <property type="entry name" value="PENTACOTRIPEPTIDE-REPEAT REGION OF PRORP DOMAIN-CONTAINING PROTEIN"/>
    <property type="match status" value="1"/>
</dbReference>
<keyword evidence="2" id="KW-0677">Repeat</keyword>
<dbReference type="InterPro" id="IPR011990">
    <property type="entry name" value="TPR-like_helical_dom_sf"/>
</dbReference>
<dbReference type="Pfam" id="PF01535">
    <property type="entry name" value="PPR"/>
    <property type="match status" value="2"/>
</dbReference>
<evidence type="ECO:0000256" key="3">
    <source>
        <dbReference type="ARBA" id="ARBA00044493"/>
    </source>
</evidence>
<evidence type="ECO:0008006" key="8">
    <source>
        <dbReference type="Google" id="ProtNLM"/>
    </source>
</evidence>